<comment type="similarity">
    <text evidence="1">Belongs to the THEM6 family.</text>
</comment>
<dbReference type="OrthoDB" id="265761at2759"/>
<keyword evidence="5" id="KW-1185">Reference proteome</keyword>
<dbReference type="InterPro" id="IPR029069">
    <property type="entry name" value="HotDog_dom_sf"/>
</dbReference>
<evidence type="ECO:0000256" key="2">
    <source>
        <dbReference type="ARBA" id="ARBA00041112"/>
    </source>
</evidence>
<dbReference type="OMA" id="VFIEAWF"/>
<dbReference type="Pfam" id="PF13279">
    <property type="entry name" value="4HBT_2"/>
    <property type="match status" value="1"/>
</dbReference>
<evidence type="ECO:0000313" key="5">
    <source>
        <dbReference type="Proteomes" id="UP000076502"/>
    </source>
</evidence>
<evidence type="ECO:0000256" key="3">
    <source>
        <dbReference type="SAM" id="Phobius"/>
    </source>
</evidence>
<reference evidence="4 5" key="1">
    <citation type="submission" date="2015-07" db="EMBL/GenBank/DDBJ databases">
        <title>The genome of Dufourea novaeangliae.</title>
        <authorList>
            <person name="Pan H."/>
            <person name="Kapheim K."/>
        </authorList>
    </citation>
    <scope>NUCLEOTIDE SEQUENCE [LARGE SCALE GENOMIC DNA]</scope>
    <source>
        <strain evidence="4">0120121106</strain>
        <tissue evidence="4">Whole body</tissue>
    </source>
</reference>
<name>A0A154NXG5_DUFNO</name>
<evidence type="ECO:0000313" key="4">
    <source>
        <dbReference type="EMBL" id="KZC04349.1"/>
    </source>
</evidence>
<keyword evidence="3" id="KW-0472">Membrane</keyword>
<keyword evidence="3" id="KW-0812">Transmembrane</keyword>
<dbReference type="PANTHER" id="PTHR12475">
    <property type="match status" value="1"/>
</dbReference>
<keyword evidence="3" id="KW-1133">Transmembrane helix</keyword>
<dbReference type="EMBL" id="KQ434778">
    <property type="protein sequence ID" value="KZC04349.1"/>
    <property type="molecule type" value="Genomic_DNA"/>
</dbReference>
<evidence type="ECO:0000256" key="1">
    <source>
        <dbReference type="ARBA" id="ARBA00038228"/>
    </source>
</evidence>
<gene>
    <name evidence="4" type="ORF">WN55_02711</name>
</gene>
<organism evidence="4 5">
    <name type="scientific">Dufourea novaeangliae</name>
    <name type="common">Sweat bee</name>
    <dbReference type="NCBI Taxonomy" id="178035"/>
    <lineage>
        <taxon>Eukaryota</taxon>
        <taxon>Metazoa</taxon>
        <taxon>Ecdysozoa</taxon>
        <taxon>Arthropoda</taxon>
        <taxon>Hexapoda</taxon>
        <taxon>Insecta</taxon>
        <taxon>Pterygota</taxon>
        <taxon>Neoptera</taxon>
        <taxon>Endopterygota</taxon>
        <taxon>Hymenoptera</taxon>
        <taxon>Apocrita</taxon>
        <taxon>Aculeata</taxon>
        <taxon>Apoidea</taxon>
        <taxon>Anthophila</taxon>
        <taxon>Halictidae</taxon>
        <taxon>Rophitinae</taxon>
        <taxon>Dufourea</taxon>
    </lineage>
</organism>
<dbReference type="SUPFAM" id="SSF54637">
    <property type="entry name" value="Thioesterase/thiol ester dehydrase-isomerase"/>
    <property type="match status" value="1"/>
</dbReference>
<feature type="transmembrane region" description="Helical" evidence="3">
    <location>
        <begin position="6"/>
        <end position="29"/>
    </location>
</feature>
<protein>
    <recommendedName>
        <fullName evidence="2">Protein THEM6</fullName>
    </recommendedName>
</protein>
<dbReference type="Gene3D" id="3.10.129.10">
    <property type="entry name" value="Hotdog Thioesterase"/>
    <property type="match status" value="1"/>
</dbReference>
<sequence length="197" mass="23062">MVCTCVAFVVMVLYMLFDVNYFLRIFFTLCTGRLFPKKKILDTTTVYGICSTQDLDLVLMHMNNARYLRELDMARFYWFDVTGVYETLSKRGGTMVLGASTTRYRKALPLFMPYKITTRLIYWEDKHFYLEHQFITLTDGFVRTVSISKQTTVGVKVPASELLAELDPNIKLPEIPKDLQLWMNSMEESSQKLRKRD</sequence>
<dbReference type="Proteomes" id="UP000076502">
    <property type="component" value="Unassembled WGS sequence"/>
</dbReference>
<dbReference type="PANTHER" id="PTHR12475:SF4">
    <property type="entry name" value="PROTEIN THEM6"/>
    <property type="match status" value="1"/>
</dbReference>
<dbReference type="AlphaFoldDB" id="A0A154NXG5"/>
<dbReference type="CDD" id="cd00586">
    <property type="entry name" value="4HBT"/>
    <property type="match status" value="1"/>
</dbReference>
<dbReference type="InterPro" id="IPR051490">
    <property type="entry name" value="THEM6_lcsJ_thioesterase"/>
</dbReference>
<proteinExistence type="inferred from homology"/>
<accession>A0A154NXG5</accession>